<dbReference type="RefSeq" id="WP_012790633.1">
    <property type="nucleotide sequence ID" value="NC_013132.1"/>
</dbReference>
<protein>
    <submittedName>
        <fullName evidence="2">Transcriptional regulator, AraC family</fullName>
    </submittedName>
</protein>
<dbReference type="GO" id="GO:0043565">
    <property type="term" value="F:sequence-specific DNA binding"/>
    <property type="evidence" value="ECO:0007669"/>
    <property type="project" value="InterPro"/>
</dbReference>
<dbReference type="AlphaFoldDB" id="A0A979GPE3"/>
<dbReference type="InterPro" id="IPR018060">
    <property type="entry name" value="HTH_AraC"/>
</dbReference>
<proteinExistence type="predicted"/>
<dbReference type="EMBL" id="CP001699">
    <property type="protein sequence ID" value="ACU60457.1"/>
    <property type="molecule type" value="Genomic_DNA"/>
</dbReference>
<dbReference type="GO" id="GO:0003700">
    <property type="term" value="F:DNA-binding transcription factor activity"/>
    <property type="evidence" value="ECO:0007669"/>
    <property type="project" value="InterPro"/>
</dbReference>
<dbReference type="KEGG" id="cpi:Cpin_2980"/>
<reference evidence="3" key="1">
    <citation type="submission" date="2009-08" db="EMBL/GenBank/DDBJ databases">
        <title>The complete genome of Chitinophaga pinensis DSM 2588.</title>
        <authorList>
            <consortium name="US DOE Joint Genome Institute (JGI-PGF)"/>
            <person name="Lucas S."/>
            <person name="Copeland A."/>
            <person name="Lapidus A."/>
            <person name="Glavina del Rio T."/>
            <person name="Dalin E."/>
            <person name="Tice H."/>
            <person name="Bruce D."/>
            <person name="Goodwin L."/>
            <person name="Pitluck S."/>
            <person name="Kyrpides N."/>
            <person name="Mavromatis K."/>
            <person name="Ivanova N."/>
            <person name="Mikhailova N."/>
            <person name="Sims D."/>
            <person name="Meinche L."/>
            <person name="Brettin T."/>
            <person name="Detter J.C."/>
            <person name="Han C."/>
            <person name="Larimer F."/>
            <person name="Land M."/>
            <person name="Hauser L."/>
            <person name="Markowitz V."/>
            <person name="Cheng J.-F."/>
            <person name="Hugenholtz P."/>
            <person name="Woyke T."/>
            <person name="Wu D."/>
            <person name="Spring S."/>
            <person name="Klenk H.-P."/>
            <person name="Eisen J.A."/>
        </authorList>
    </citation>
    <scope>NUCLEOTIDE SEQUENCE [LARGE SCALE GENOMIC DNA]</scope>
    <source>
        <strain evidence="3">ATCC 43595 / DSM 2588 / LMG 13176 / NBRC 15968 / NCIMB 11800 / UQM 2034</strain>
    </source>
</reference>
<feature type="domain" description="HTH araC/xylS-type" evidence="1">
    <location>
        <begin position="168"/>
        <end position="268"/>
    </location>
</feature>
<evidence type="ECO:0000313" key="2">
    <source>
        <dbReference type="EMBL" id="ACU60457.1"/>
    </source>
</evidence>
<gene>
    <name evidence="2" type="ordered locus">Cpin_2980</name>
</gene>
<evidence type="ECO:0000313" key="3">
    <source>
        <dbReference type="Proteomes" id="UP000002215"/>
    </source>
</evidence>
<name>A0A979GPE3_CHIPD</name>
<dbReference type="Gene3D" id="1.10.10.60">
    <property type="entry name" value="Homeodomain-like"/>
    <property type="match status" value="1"/>
</dbReference>
<dbReference type="SMART" id="SM00342">
    <property type="entry name" value="HTH_ARAC"/>
    <property type="match status" value="1"/>
</dbReference>
<dbReference type="PROSITE" id="PS01124">
    <property type="entry name" value="HTH_ARAC_FAMILY_2"/>
    <property type="match status" value="1"/>
</dbReference>
<reference evidence="2 3" key="2">
    <citation type="journal article" date="2010" name="Stand. Genomic Sci.">
        <title>Complete genome sequence of Chitinophaga pinensis type strain (UQM 2034).</title>
        <authorList>
            <person name="Glavina Del Rio T."/>
            <person name="Abt B."/>
            <person name="Spring S."/>
            <person name="Lapidus A."/>
            <person name="Nolan M."/>
            <person name="Tice H."/>
            <person name="Copeland A."/>
            <person name="Cheng J.F."/>
            <person name="Chen F."/>
            <person name="Bruce D."/>
            <person name="Goodwin L."/>
            <person name="Pitluck S."/>
            <person name="Ivanova N."/>
            <person name="Mavromatis K."/>
            <person name="Mikhailova N."/>
            <person name="Pati A."/>
            <person name="Chen A."/>
            <person name="Palaniappan K."/>
            <person name="Land M."/>
            <person name="Hauser L."/>
            <person name="Chang Y.J."/>
            <person name="Jeffries C.D."/>
            <person name="Chain P."/>
            <person name="Saunders E."/>
            <person name="Detter J.C."/>
            <person name="Brettin T."/>
            <person name="Rohde M."/>
            <person name="Goker M."/>
            <person name="Bristow J."/>
            <person name="Eisen J.A."/>
            <person name="Markowitz V."/>
            <person name="Hugenholtz P."/>
            <person name="Kyrpides N.C."/>
            <person name="Klenk H.P."/>
            <person name="Lucas S."/>
        </authorList>
    </citation>
    <scope>NUCLEOTIDE SEQUENCE [LARGE SCALE GENOMIC DNA]</scope>
    <source>
        <strain evidence="3">ATCC 43595 / DSM 2588 / LMG 13176 / NBRC 15968 / NCIMB 11800 / UQM 2034</strain>
    </source>
</reference>
<sequence>MIEIFQNIREIYDFRKPVEDLAHFVEFFSESSPSGFDQYFAKGHSQSGMFASWTPTFYINLGTPYRIQLDKVFHHIGATDDILILRNGQVTRHILPTDLIFTVKFYPGGLEAVLGISQTKLDHKVIPLGQVLPPSLLMKMKQPITFTERVLIIQEYLLLQRAKRAKKDHYLKIVNDAIGEYHTTGMQLNTSQVAERLFLTSKSINRYFSKVIGLPPKAYFSILRTRAALTAFIQTRETFDPWDYGYYDLSHFSKDVIKLTGQRLSDTL</sequence>
<accession>A0A979GPE3</accession>
<dbReference type="OrthoDB" id="935959at2"/>
<dbReference type="Proteomes" id="UP000002215">
    <property type="component" value="Chromosome"/>
</dbReference>
<evidence type="ECO:0000259" key="1">
    <source>
        <dbReference type="PROSITE" id="PS01124"/>
    </source>
</evidence>
<organism evidence="2 3">
    <name type="scientific">Chitinophaga pinensis (strain ATCC 43595 / DSM 2588 / LMG 13176 / NBRC 15968 / NCIMB 11800 / UQM 2034)</name>
    <dbReference type="NCBI Taxonomy" id="485918"/>
    <lineage>
        <taxon>Bacteria</taxon>
        <taxon>Pseudomonadati</taxon>
        <taxon>Bacteroidota</taxon>
        <taxon>Chitinophagia</taxon>
        <taxon>Chitinophagales</taxon>
        <taxon>Chitinophagaceae</taxon>
        <taxon>Chitinophaga</taxon>
    </lineage>
</organism>